<accession>A0A0S3RF31</accession>
<dbReference type="Proteomes" id="UP000291084">
    <property type="component" value="Chromosome 2"/>
</dbReference>
<reference evidence="2 3" key="1">
    <citation type="journal article" date="2015" name="Sci. Rep.">
        <title>The power of single molecule real-time sequencing technology in the de novo assembly of a eukaryotic genome.</title>
        <authorList>
            <person name="Sakai H."/>
            <person name="Naito K."/>
            <person name="Ogiso-Tanaka E."/>
            <person name="Takahashi Y."/>
            <person name="Iseki K."/>
            <person name="Muto C."/>
            <person name="Satou K."/>
            <person name="Teruya K."/>
            <person name="Shiroma A."/>
            <person name="Shimoji M."/>
            <person name="Hirano T."/>
            <person name="Itoh T."/>
            <person name="Kaga A."/>
            <person name="Tomooka N."/>
        </authorList>
    </citation>
    <scope>NUCLEOTIDE SEQUENCE [LARGE SCALE GENOMIC DNA]</scope>
    <source>
        <strain evidence="3">cv. Shumari</strain>
    </source>
</reference>
<sequence>QYYFILLIQDKNRLSIFYFKLVDILFSIFIICLLHKPYLYLDCQSSMKITTMIKLLTTPLNHPTSLNCPVTSALV</sequence>
<feature type="transmembrane region" description="Helical" evidence="1">
    <location>
        <begin position="16"/>
        <end position="34"/>
    </location>
</feature>
<evidence type="ECO:0000256" key="1">
    <source>
        <dbReference type="SAM" id="Phobius"/>
    </source>
</evidence>
<keyword evidence="1" id="KW-0472">Membrane</keyword>
<keyword evidence="1" id="KW-0812">Transmembrane</keyword>
<name>A0A0S3RF31_PHAAN</name>
<protein>
    <submittedName>
        <fullName evidence="2">Uncharacterized protein</fullName>
    </submittedName>
</protein>
<proteinExistence type="predicted"/>
<dbReference type="AlphaFoldDB" id="A0A0S3RF31"/>
<gene>
    <name evidence="2" type="primary">Vigan.02G216000</name>
    <name evidence="2" type="ORF">VIGAN_02216000</name>
</gene>
<keyword evidence="1" id="KW-1133">Transmembrane helix</keyword>
<feature type="non-terminal residue" evidence="2">
    <location>
        <position position="1"/>
    </location>
</feature>
<dbReference type="EMBL" id="AP015035">
    <property type="protein sequence ID" value="BAT79300.1"/>
    <property type="molecule type" value="Genomic_DNA"/>
</dbReference>
<evidence type="ECO:0000313" key="2">
    <source>
        <dbReference type="EMBL" id="BAT79300.1"/>
    </source>
</evidence>
<keyword evidence="3" id="KW-1185">Reference proteome</keyword>
<organism evidence="2 3">
    <name type="scientific">Vigna angularis var. angularis</name>
    <dbReference type="NCBI Taxonomy" id="157739"/>
    <lineage>
        <taxon>Eukaryota</taxon>
        <taxon>Viridiplantae</taxon>
        <taxon>Streptophyta</taxon>
        <taxon>Embryophyta</taxon>
        <taxon>Tracheophyta</taxon>
        <taxon>Spermatophyta</taxon>
        <taxon>Magnoliopsida</taxon>
        <taxon>eudicotyledons</taxon>
        <taxon>Gunneridae</taxon>
        <taxon>Pentapetalae</taxon>
        <taxon>rosids</taxon>
        <taxon>fabids</taxon>
        <taxon>Fabales</taxon>
        <taxon>Fabaceae</taxon>
        <taxon>Papilionoideae</taxon>
        <taxon>50 kb inversion clade</taxon>
        <taxon>NPAAA clade</taxon>
        <taxon>indigoferoid/millettioid clade</taxon>
        <taxon>Phaseoleae</taxon>
        <taxon>Vigna</taxon>
    </lineage>
</organism>
<evidence type="ECO:0000313" key="3">
    <source>
        <dbReference type="Proteomes" id="UP000291084"/>
    </source>
</evidence>